<dbReference type="InterPro" id="IPR051288">
    <property type="entry name" value="Serum_paraoxonase/arylesterase"/>
</dbReference>
<dbReference type="Gene3D" id="2.120.10.30">
    <property type="entry name" value="TolB, C-terminal domain"/>
    <property type="match status" value="1"/>
</dbReference>
<evidence type="ECO:0000313" key="2">
    <source>
        <dbReference type="Proteomes" id="UP001201262"/>
    </source>
</evidence>
<proteinExistence type="predicted"/>
<dbReference type="EMBL" id="JAJTJA010000002">
    <property type="protein sequence ID" value="KAH8703393.1"/>
    <property type="molecule type" value="Genomic_DNA"/>
</dbReference>
<accession>A0AAD4L382</accession>
<evidence type="ECO:0000313" key="1">
    <source>
        <dbReference type="EMBL" id="KAH8703393.1"/>
    </source>
</evidence>
<dbReference type="GeneID" id="70245395"/>
<dbReference type="SUPFAM" id="SSF63829">
    <property type="entry name" value="Calcium-dependent phosphotriesterase"/>
    <property type="match status" value="1"/>
</dbReference>
<sequence>MALKLAGGIIALLAVLFQFVVKDILFTTLGYGRDLQSIDEFPYSCRRIYHPLLDSCEDLWLDDSGRRLYAACSAISSRKHWNPAADKLNTSGRGLTDHISVLNIDEPGPEKLYGVHELQLTGPYASATGGREIDLHGFDVQVLDNDEGRLRFFVINHRPVSAISSSPVDARQHGANSTVEVFDLVRGETELRFVRTISDPAIQTPNRPASTGDGGFVVTNDHSAKVGFRRELDLLLGGGSIAYCSATSKCHIASNSGFNFPNGIVRGADGLYYTPSAMTGEVSIHRLSTNRTLTKVGEIYLGMPLDNLSVDAEGDIFAAGFPKAQKMLKAMGTPETIGVPTTVWRVRRKGGEGLGFEVVKVLEDRECSVLPGTTSVVHDARKDVFWLGGPTSNFISVCERRG</sequence>
<dbReference type="Proteomes" id="UP001201262">
    <property type="component" value="Unassembled WGS sequence"/>
</dbReference>
<dbReference type="RefSeq" id="XP_046076411.1">
    <property type="nucleotide sequence ID" value="XM_046215108.1"/>
</dbReference>
<protein>
    <submittedName>
        <fullName evidence="1">Serum paraoxonase/arylesterase-like protein</fullName>
    </submittedName>
</protein>
<keyword evidence="2" id="KW-1185">Reference proteome</keyword>
<name>A0AAD4L382_9EURO</name>
<gene>
    <name evidence="1" type="ORF">BGW36DRAFT_369272</name>
</gene>
<comment type="caution">
    <text evidence="1">The sequence shown here is derived from an EMBL/GenBank/DDBJ whole genome shotgun (WGS) entry which is preliminary data.</text>
</comment>
<dbReference type="AlphaFoldDB" id="A0AAD4L382"/>
<organism evidence="1 2">
    <name type="scientific">Talaromyces proteolyticus</name>
    <dbReference type="NCBI Taxonomy" id="1131652"/>
    <lineage>
        <taxon>Eukaryota</taxon>
        <taxon>Fungi</taxon>
        <taxon>Dikarya</taxon>
        <taxon>Ascomycota</taxon>
        <taxon>Pezizomycotina</taxon>
        <taxon>Eurotiomycetes</taxon>
        <taxon>Eurotiomycetidae</taxon>
        <taxon>Eurotiales</taxon>
        <taxon>Trichocomaceae</taxon>
        <taxon>Talaromyces</taxon>
        <taxon>Talaromyces sect. Bacilispori</taxon>
    </lineage>
</organism>
<reference evidence="1" key="1">
    <citation type="submission" date="2021-12" db="EMBL/GenBank/DDBJ databases">
        <title>Convergent genome expansion in fungi linked to evolution of root-endophyte symbiosis.</title>
        <authorList>
            <consortium name="DOE Joint Genome Institute"/>
            <person name="Ke Y.-H."/>
            <person name="Bonito G."/>
            <person name="Liao H.-L."/>
            <person name="Looney B."/>
            <person name="Rojas-Flechas A."/>
            <person name="Nash J."/>
            <person name="Hameed K."/>
            <person name="Schadt C."/>
            <person name="Martin F."/>
            <person name="Crous P.W."/>
            <person name="Miettinen O."/>
            <person name="Magnuson J.K."/>
            <person name="Labbe J."/>
            <person name="Jacobson D."/>
            <person name="Doktycz M.J."/>
            <person name="Veneault-Fourrey C."/>
            <person name="Kuo A."/>
            <person name="Mondo S."/>
            <person name="Calhoun S."/>
            <person name="Riley R."/>
            <person name="Ohm R."/>
            <person name="LaButti K."/>
            <person name="Andreopoulos B."/>
            <person name="Pangilinan J."/>
            <person name="Nolan M."/>
            <person name="Tritt A."/>
            <person name="Clum A."/>
            <person name="Lipzen A."/>
            <person name="Daum C."/>
            <person name="Barry K."/>
            <person name="Grigoriev I.V."/>
            <person name="Vilgalys R."/>
        </authorList>
    </citation>
    <scope>NUCLEOTIDE SEQUENCE</scope>
    <source>
        <strain evidence="1">PMI_201</strain>
    </source>
</reference>
<dbReference type="InterPro" id="IPR011042">
    <property type="entry name" value="6-blade_b-propeller_TolB-like"/>
</dbReference>
<dbReference type="PANTHER" id="PTHR11799:SF20">
    <property type="entry name" value="SMP-30_GLUCONOLACTONASE_LRE-LIKE REGION DOMAIN-CONTAINING PROTEIN"/>
    <property type="match status" value="1"/>
</dbReference>
<dbReference type="PANTHER" id="PTHR11799">
    <property type="entry name" value="PARAOXONASE"/>
    <property type="match status" value="1"/>
</dbReference>